<dbReference type="EMBL" id="JAFBFI010000017">
    <property type="protein sequence ID" value="MBM7694017.1"/>
    <property type="molecule type" value="Genomic_DNA"/>
</dbReference>
<reference evidence="1 2" key="1">
    <citation type="submission" date="2021-01" db="EMBL/GenBank/DDBJ databases">
        <title>Genomic Encyclopedia of Type Strains, Phase IV (KMG-IV): sequencing the most valuable type-strain genomes for metagenomic binning, comparative biology and taxonomic classification.</title>
        <authorList>
            <person name="Goeker M."/>
        </authorList>
    </citation>
    <scope>NUCLEOTIDE SEQUENCE [LARGE SCALE GENOMIC DNA]</scope>
    <source>
        <strain evidence="1 2">DSM 105482</strain>
    </source>
</reference>
<evidence type="ECO:0000313" key="1">
    <source>
        <dbReference type="EMBL" id="MBM7694017.1"/>
    </source>
</evidence>
<evidence type="ECO:0000313" key="2">
    <source>
        <dbReference type="Proteomes" id="UP000823486"/>
    </source>
</evidence>
<organism evidence="1 2">
    <name type="scientific">Peribacillus deserti</name>
    <dbReference type="NCBI Taxonomy" id="673318"/>
    <lineage>
        <taxon>Bacteria</taxon>
        <taxon>Bacillati</taxon>
        <taxon>Bacillota</taxon>
        <taxon>Bacilli</taxon>
        <taxon>Bacillales</taxon>
        <taxon>Bacillaceae</taxon>
        <taxon>Peribacillus</taxon>
    </lineage>
</organism>
<sequence length="65" mass="7520">MTSLKSTLVEEYEINPYTLVVMPLEYGSKIYSHVLEVNGEFTSPFKPMDIIKKSCEYFYSSLTIN</sequence>
<proteinExistence type="predicted"/>
<keyword evidence="2" id="KW-1185">Reference proteome</keyword>
<accession>A0ABS2QLM7</accession>
<name>A0ABS2QLM7_9BACI</name>
<protein>
    <submittedName>
        <fullName evidence="1">Competence transcription factor ComK</fullName>
    </submittedName>
</protein>
<dbReference type="Proteomes" id="UP000823486">
    <property type="component" value="Unassembled WGS sequence"/>
</dbReference>
<dbReference type="Pfam" id="PF06338">
    <property type="entry name" value="ComK"/>
    <property type="match status" value="1"/>
</dbReference>
<gene>
    <name evidence="1" type="ORF">JOC77_003461</name>
</gene>
<comment type="caution">
    <text evidence="1">The sequence shown here is derived from an EMBL/GenBank/DDBJ whole genome shotgun (WGS) entry which is preliminary data.</text>
</comment>
<dbReference type="RefSeq" id="WP_204545448.1">
    <property type="nucleotide sequence ID" value="NZ_JAFBFI010000017.1"/>
</dbReference>
<dbReference type="InterPro" id="IPR010461">
    <property type="entry name" value="ComK"/>
</dbReference>